<name>A0A3N2ATB1_9MICO</name>
<reference evidence="9 10" key="1">
    <citation type="submission" date="2018-11" db="EMBL/GenBank/DDBJ databases">
        <title>Sequencing the genomes of 1000 actinobacteria strains.</title>
        <authorList>
            <person name="Klenk H.-P."/>
        </authorList>
    </citation>
    <scope>NUCLEOTIDE SEQUENCE [LARGE SCALE GENOMIC DNA]</scope>
    <source>
        <strain evidence="9 10">DSM 9580</strain>
    </source>
</reference>
<evidence type="ECO:0000259" key="8">
    <source>
        <dbReference type="Pfam" id="PF23016"/>
    </source>
</evidence>
<dbReference type="GO" id="GO:0070677">
    <property type="term" value="F:rRNA (cytosine-2'-O-)-methyltransferase activity"/>
    <property type="evidence" value="ECO:0007669"/>
    <property type="project" value="UniProtKB-UniRule"/>
</dbReference>
<evidence type="ECO:0000313" key="10">
    <source>
        <dbReference type="Proteomes" id="UP000275456"/>
    </source>
</evidence>
<protein>
    <recommendedName>
        <fullName evidence="6">Ribosomal RNA small subunit methyltransferase I</fullName>
        <ecNumber evidence="6">2.1.1.198</ecNumber>
    </recommendedName>
    <alternativeName>
        <fullName evidence="6">16S rRNA 2'-O-ribose C1402 methyltransferase</fullName>
    </alternativeName>
    <alternativeName>
        <fullName evidence="6">rRNA (cytidine-2'-O-)-methyltransferase RsmI</fullName>
    </alternativeName>
</protein>
<dbReference type="CDD" id="cd11648">
    <property type="entry name" value="RsmI"/>
    <property type="match status" value="1"/>
</dbReference>
<sequence length="305" mass="32453">MPVGDRLSPIERTWSAGWTAEMLPQPRDTLDRVIILGATPIGNLGDASGRLREALTTAPIIAAEDTRTARQLIRALGLEAQPQLVALHEHNEEAASPALVERARAEDVLVLTDAGMPTVSDPGFRLVQAAVAAGVAVTCLPGPSAVLTALALSGLPTDRFAFDGFLPRKAGERDRMLASVAREERTLVLFEAPHRLADSIEAIARAMPDRRIAVCRELTKRFEEVRRGTAAELVDWAKAGVKGEIVIVIEGAVPVLADLDAAVEQVLRLKAGGMRLKEAAAEVAEATGHPRNALYQAALANPTTA</sequence>
<evidence type="ECO:0000256" key="2">
    <source>
        <dbReference type="ARBA" id="ARBA00022552"/>
    </source>
</evidence>
<dbReference type="Pfam" id="PF00590">
    <property type="entry name" value="TP_methylase"/>
    <property type="match status" value="1"/>
</dbReference>
<dbReference type="InterPro" id="IPR000878">
    <property type="entry name" value="4pyrrol_Mease"/>
</dbReference>
<keyword evidence="2 6" id="KW-0698">rRNA processing</keyword>
<dbReference type="Pfam" id="PF23016">
    <property type="entry name" value="RsmI_C"/>
    <property type="match status" value="1"/>
</dbReference>
<keyword evidence="4 6" id="KW-0808">Transferase</keyword>
<dbReference type="HAMAP" id="MF_01877">
    <property type="entry name" value="16SrRNA_methyltr_I"/>
    <property type="match status" value="1"/>
</dbReference>
<dbReference type="SUPFAM" id="SSF53790">
    <property type="entry name" value="Tetrapyrrole methylase"/>
    <property type="match status" value="1"/>
</dbReference>
<comment type="catalytic activity">
    <reaction evidence="6">
        <text>cytidine(1402) in 16S rRNA + S-adenosyl-L-methionine = 2'-O-methylcytidine(1402) in 16S rRNA + S-adenosyl-L-homocysteine + H(+)</text>
        <dbReference type="Rhea" id="RHEA:42924"/>
        <dbReference type="Rhea" id="RHEA-COMP:10285"/>
        <dbReference type="Rhea" id="RHEA-COMP:10286"/>
        <dbReference type="ChEBI" id="CHEBI:15378"/>
        <dbReference type="ChEBI" id="CHEBI:57856"/>
        <dbReference type="ChEBI" id="CHEBI:59789"/>
        <dbReference type="ChEBI" id="CHEBI:74495"/>
        <dbReference type="ChEBI" id="CHEBI:82748"/>
        <dbReference type="EC" id="2.1.1.198"/>
    </reaction>
</comment>
<dbReference type="InterPro" id="IPR035996">
    <property type="entry name" value="4pyrrol_Methylase_sf"/>
</dbReference>
<dbReference type="EMBL" id="RKHJ01000001">
    <property type="protein sequence ID" value="ROR66287.1"/>
    <property type="molecule type" value="Genomic_DNA"/>
</dbReference>
<evidence type="ECO:0000256" key="6">
    <source>
        <dbReference type="HAMAP-Rule" id="MF_01877"/>
    </source>
</evidence>
<dbReference type="PIRSF" id="PIRSF005917">
    <property type="entry name" value="MTase_YraL"/>
    <property type="match status" value="1"/>
</dbReference>
<dbReference type="AlphaFoldDB" id="A0A3N2ATB1"/>
<organism evidence="9 10">
    <name type="scientific">Agrococcus jenensis</name>
    <dbReference type="NCBI Taxonomy" id="46353"/>
    <lineage>
        <taxon>Bacteria</taxon>
        <taxon>Bacillati</taxon>
        <taxon>Actinomycetota</taxon>
        <taxon>Actinomycetes</taxon>
        <taxon>Micrococcales</taxon>
        <taxon>Microbacteriaceae</taxon>
        <taxon>Agrococcus</taxon>
    </lineage>
</organism>
<keyword evidence="10" id="KW-1185">Reference proteome</keyword>
<dbReference type="InterPro" id="IPR053910">
    <property type="entry name" value="RsmI_HTH"/>
</dbReference>
<proteinExistence type="inferred from homology"/>
<evidence type="ECO:0000256" key="1">
    <source>
        <dbReference type="ARBA" id="ARBA00022490"/>
    </source>
</evidence>
<keyword evidence="3 6" id="KW-0489">Methyltransferase</keyword>
<dbReference type="GO" id="GO:0005737">
    <property type="term" value="C:cytoplasm"/>
    <property type="evidence" value="ECO:0007669"/>
    <property type="project" value="UniProtKB-SubCell"/>
</dbReference>
<keyword evidence="1 6" id="KW-0963">Cytoplasm</keyword>
<comment type="function">
    <text evidence="6">Catalyzes the 2'-O-methylation of the ribose of cytidine 1402 (C1402) in 16S rRNA.</text>
</comment>
<dbReference type="NCBIfam" id="TIGR00096">
    <property type="entry name" value="16S rRNA (cytidine(1402)-2'-O)-methyltransferase"/>
    <property type="match status" value="1"/>
</dbReference>
<dbReference type="InterPro" id="IPR014777">
    <property type="entry name" value="4pyrrole_Mease_sub1"/>
</dbReference>
<evidence type="ECO:0000256" key="4">
    <source>
        <dbReference type="ARBA" id="ARBA00022679"/>
    </source>
</evidence>
<feature type="domain" description="Tetrapyrrole methylase" evidence="7">
    <location>
        <begin position="39"/>
        <end position="233"/>
    </location>
</feature>
<accession>A0A3N2ATB1</accession>
<dbReference type="Proteomes" id="UP000275456">
    <property type="component" value="Unassembled WGS sequence"/>
</dbReference>
<comment type="caution">
    <text evidence="9">The sequence shown here is derived from an EMBL/GenBank/DDBJ whole genome shotgun (WGS) entry which is preliminary data.</text>
</comment>
<comment type="subcellular location">
    <subcellularLocation>
        <location evidence="6">Cytoplasm</location>
    </subcellularLocation>
</comment>
<dbReference type="PANTHER" id="PTHR46111:SF1">
    <property type="entry name" value="RIBOSOMAL RNA SMALL SUBUNIT METHYLTRANSFERASE I"/>
    <property type="match status" value="1"/>
</dbReference>
<dbReference type="FunFam" id="3.30.950.10:FF:000002">
    <property type="entry name" value="Ribosomal RNA small subunit methyltransferase I"/>
    <property type="match status" value="1"/>
</dbReference>
<gene>
    <name evidence="6" type="primary">rsmI</name>
    <name evidence="9" type="ORF">EDD26_1669</name>
</gene>
<dbReference type="InterPro" id="IPR008189">
    <property type="entry name" value="rRNA_ssu_MeTfrase_I"/>
</dbReference>
<evidence type="ECO:0000259" key="7">
    <source>
        <dbReference type="Pfam" id="PF00590"/>
    </source>
</evidence>
<feature type="domain" description="RsmI HTH" evidence="8">
    <location>
        <begin position="258"/>
        <end position="300"/>
    </location>
</feature>
<evidence type="ECO:0000256" key="5">
    <source>
        <dbReference type="ARBA" id="ARBA00022691"/>
    </source>
</evidence>
<dbReference type="PANTHER" id="PTHR46111">
    <property type="entry name" value="RIBOSOMAL RNA SMALL SUBUNIT METHYLTRANSFERASE I"/>
    <property type="match status" value="1"/>
</dbReference>
<dbReference type="Gene3D" id="3.30.950.10">
    <property type="entry name" value="Methyltransferase, Cobalt-precorrin-4 Transmethylase, Domain 2"/>
    <property type="match status" value="1"/>
</dbReference>
<comment type="similarity">
    <text evidence="6">Belongs to the methyltransferase superfamily. RsmI family.</text>
</comment>
<dbReference type="InterPro" id="IPR014776">
    <property type="entry name" value="4pyrrole_Mease_sub2"/>
</dbReference>
<dbReference type="Gene3D" id="3.40.1010.10">
    <property type="entry name" value="Cobalt-precorrin-4 Transmethylase, Domain 1"/>
    <property type="match status" value="1"/>
</dbReference>
<keyword evidence="5 6" id="KW-0949">S-adenosyl-L-methionine</keyword>
<evidence type="ECO:0000313" key="9">
    <source>
        <dbReference type="EMBL" id="ROR66287.1"/>
    </source>
</evidence>
<evidence type="ECO:0000256" key="3">
    <source>
        <dbReference type="ARBA" id="ARBA00022603"/>
    </source>
</evidence>
<dbReference type="EC" id="2.1.1.198" evidence="6"/>